<sequence>MENTVKLEFTVAEINYILDCIGNGSIKAGKVLFDRIVAESQQQLAPKDDSTEG</sequence>
<reference evidence="1" key="1">
    <citation type="submission" date="2020-05" db="EMBL/GenBank/DDBJ databases">
        <authorList>
            <person name="Chiriac C."/>
            <person name="Salcher M."/>
            <person name="Ghai R."/>
            <person name="Kavagutti S V."/>
        </authorList>
    </citation>
    <scope>NUCLEOTIDE SEQUENCE</scope>
</reference>
<proteinExistence type="predicted"/>
<evidence type="ECO:0000313" key="1">
    <source>
        <dbReference type="EMBL" id="CAB5219831.1"/>
    </source>
</evidence>
<protein>
    <submittedName>
        <fullName evidence="1">Uncharacterized protein</fullName>
    </submittedName>
</protein>
<organism evidence="1">
    <name type="scientific">uncultured Caudovirales phage</name>
    <dbReference type="NCBI Taxonomy" id="2100421"/>
    <lineage>
        <taxon>Viruses</taxon>
        <taxon>Duplodnaviria</taxon>
        <taxon>Heunggongvirae</taxon>
        <taxon>Uroviricota</taxon>
        <taxon>Caudoviricetes</taxon>
        <taxon>Peduoviridae</taxon>
        <taxon>Maltschvirus</taxon>
        <taxon>Maltschvirus maltsch</taxon>
    </lineage>
</organism>
<dbReference type="EMBL" id="LR798277">
    <property type="protein sequence ID" value="CAB5219831.1"/>
    <property type="molecule type" value="Genomic_DNA"/>
</dbReference>
<accession>A0A6J7WP76</accession>
<gene>
    <name evidence="1" type="ORF">UFOVP237_2</name>
</gene>
<name>A0A6J7WP76_9CAUD</name>